<dbReference type="PANTHER" id="PTHR43774">
    <property type="entry name" value="PEPTIDE METHIONINE SULFOXIDE REDUCTASE"/>
    <property type="match status" value="1"/>
</dbReference>
<proteinExistence type="inferred from homology"/>
<evidence type="ECO:0000256" key="4">
    <source>
        <dbReference type="HAMAP-Rule" id="MF_01401"/>
    </source>
</evidence>
<dbReference type="HAMAP" id="MF_01401">
    <property type="entry name" value="MsrA"/>
    <property type="match status" value="1"/>
</dbReference>
<comment type="caution">
    <text evidence="6">The sequence shown here is derived from an EMBL/GenBank/DDBJ whole genome shotgun (WGS) entry which is preliminary data.</text>
</comment>
<protein>
    <recommendedName>
        <fullName evidence="4">Peptide methionine sulfoxide reductase MsrA</fullName>
        <shortName evidence="4">Protein-methionine-S-oxide reductase</shortName>
        <ecNumber evidence="4">1.8.4.11</ecNumber>
    </recommendedName>
    <alternativeName>
        <fullName evidence="4">Peptide-methionine (S)-S-oxide reductase</fullName>
        <shortName evidence="4">Peptide Met(O) reductase</shortName>
    </alternativeName>
</protein>
<comment type="catalytic activity">
    <reaction evidence="3 4">
        <text>[thioredoxin]-disulfide + L-methionine + H2O = L-methionine (S)-S-oxide + [thioredoxin]-dithiol</text>
        <dbReference type="Rhea" id="RHEA:19993"/>
        <dbReference type="Rhea" id="RHEA-COMP:10698"/>
        <dbReference type="Rhea" id="RHEA-COMP:10700"/>
        <dbReference type="ChEBI" id="CHEBI:15377"/>
        <dbReference type="ChEBI" id="CHEBI:29950"/>
        <dbReference type="ChEBI" id="CHEBI:50058"/>
        <dbReference type="ChEBI" id="CHEBI:57844"/>
        <dbReference type="ChEBI" id="CHEBI:58772"/>
        <dbReference type="EC" id="1.8.4.11"/>
    </reaction>
</comment>
<evidence type="ECO:0000259" key="5">
    <source>
        <dbReference type="Pfam" id="PF01625"/>
    </source>
</evidence>
<dbReference type="Gene3D" id="3.30.1060.10">
    <property type="entry name" value="Peptide methionine sulphoxide reductase MsrA"/>
    <property type="match status" value="1"/>
</dbReference>
<keyword evidence="7" id="KW-1185">Reference proteome</keyword>
<feature type="active site" evidence="4">
    <location>
        <position position="8"/>
    </location>
</feature>
<accession>A0A934RMF3</accession>
<evidence type="ECO:0000256" key="2">
    <source>
        <dbReference type="ARBA" id="ARBA00047806"/>
    </source>
</evidence>
<name>A0A934RMF3_9BACT</name>
<organism evidence="6 7">
    <name type="scientific">Roseibacillus ishigakijimensis</name>
    <dbReference type="NCBI Taxonomy" id="454146"/>
    <lineage>
        <taxon>Bacteria</taxon>
        <taxon>Pseudomonadati</taxon>
        <taxon>Verrucomicrobiota</taxon>
        <taxon>Verrucomicrobiia</taxon>
        <taxon>Verrucomicrobiales</taxon>
        <taxon>Verrucomicrobiaceae</taxon>
        <taxon>Roseibacillus</taxon>
    </lineage>
</organism>
<dbReference type="Pfam" id="PF01625">
    <property type="entry name" value="PMSR"/>
    <property type="match status" value="1"/>
</dbReference>
<dbReference type="EC" id="1.8.4.11" evidence="4"/>
<dbReference type="SUPFAM" id="SSF55068">
    <property type="entry name" value="Peptide methionine sulfoxide reductase"/>
    <property type="match status" value="1"/>
</dbReference>
<keyword evidence="1 4" id="KW-0560">Oxidoreductase</keyword>
<dbReference type="EMBL" id="JAENIO010000009">
    <property type="protein sequence ID" value="MBK1833485.1"/>
    <property type="molecule type" value="Genomic_DNA"/>
</dbReference>
<sequence length="166" mass="18730">MITLGGGCYWCVEAVFQQLEGVHSVVAGFTGGHVADPTYEEVCGKKTGHIEVVRVVYNPEVLSLGDALAWFWAAHDPTTLNRQGNDVGPQYASAIFYHEDENKAVVEASLQNAQKEFDKPIVTQVRKAEKFYLAPEEHQDYYFQNKSQGYCQYVIKPKLEKLKLKK</sequence>
<dbReference type="NCBIfam" id="TIGR00401">
    <property type="entry name" value="msrA"/>
    <property type="match status" value="1"/>
</dbReference>
<evidence type="ECO:0000256" key="3">
    <source>
        <dbReference type="ARBA" id="ARBA00048782"/>
    </source>
</evidence>
<comment type="similarity">
    <text evidence="4">Belongs to the MsrA Met sulfoxide reductase family.</text>
</comment>
<dbReference type="PANTHER" id="PTHR43774:SF1">
    <property type="entry name" value="PEPTIDE METHIONINE SULFOXIDE REDUCTASE MSRA 2"/>
    <property type="match status" value="1"/>
</dbReference>
<dbReference type="InterPro" id="IPR002569">
    <property type="entry name" value="Met_Sox_Rdtase_MsrA_dom"/>
</dbReference>
<dbReference type="AlphaFoldDB" id="A0A934RMF3"/>
<evidence type="ECO:0000256" key="1">
    <source>
        <dbReference type="ARBA" id="ARBA00023002"/>
    </source>
</evidence>
<evidence type="ECO:0000313" key="6">
    <source>
        <dbReference type="EMBL" id="MBK1833485.1"/>
    </source>
</evidence>
<dbReference type="Proteomes" id="UP000604083">
    <property type="component" value="Unassembled WGS sequence"/>
</dbReference>
<feature type="domain" description="Peptide methionine sulphoxide reductase MsrA" evidence="5">
    <location>
        <begin position="2"/>
        <end position="152"/>
    </location>
</feature>
<evidence type="ECO:0000313" key="7">
    <source>
        <dbReference type="Proteomes" id="UP000604083"/>
    </source>
</evidence>
<comment type="function">
    <text evidence="4">Has an important function as a repair enzyme for proteins that have been inactivated by oxidation. Catalyzes the reversible oxidation-reduction of methionine sulfoxide in proteins to methionine.</text>
</comment>
<dbReference type="InterPro" id="IPR036509">
    <property type="entry name" value="Met_Sox_Rdtase_MsrA_sf"/>
</dbReference>
<gene>
    <name evidence="4 6" type="primary">msrA</name>
    <name evidence="6" type="ORF">JIN78_05360</name>
</gene>
<reference evidence="6" key="1">
    <citation type="submission" date="2021-01" db="EMBL/GenBank/DDBJ databases">
        <title>Modified the classification status of verrucomicrobia.</title>
        <authorList>
            <person name="Feng X."/>
        </authorList>
    </citation>
    <scope>NUCLEOTIDE SEQUENCE</scope>
    <source>
        <strain evidence="6">KCTC 12986</strain>
    </source>
</reference>
<comment type="catalytic activity">
    <reaction evidence="2 4">
        <text>L-methionyl-[protein] + [thioredoxin]-disulfide + H2O = L-methionyl-(S)-S-oxide-[protein] + [thioredoxin]-dithiol</text>
        <dbReference type="Rhea" id="RHEA:14217"/>
        <dbReference type="Rhea" id="RHEA-COMP:10698"/>
        <dbReference type="Rhea" id="RHEA-COMP:10700"/>
        <dbReference type="Rhea" id="RHEA-COMP:12313"/>
        <dbReference type="Rhea" id="RHEA-COMP:12315"/>
        <dbReference type="ChEBI" id="CHEBI:15377"/>
        <dbReference type="ChEBI" id="CHEBI:16044"/>
        <dbReference type="ChEBI" id="CHEBI:29950"/>
        <dbReference type="ChEBI" id="CHEBI:44120"/>
        <dbReference type="ChEBI" id="CHEBI:50058"/>
        <dbReference type="EC" id="1.8.4.11"/>
    </reaction>
</comment>
<dbReference type="GO" id="GO:0008113">
    <property type="term" value="F:peptide-methionine (S)-S-oxide reductase activity"/>
    <property type="evidence" value="ECO:0007669"/>
    <property type="project" value="UniProtKB-UniRule"/>
</dbReference>